<dbReference type="Pfam" id="PF01951">
    <property type="entry name" value="Archease"/>
    <property type="match status" value="1"/>
</dbReference>
<dbReference type="PANTHER" id="PTHR12682">
    <property type="entry name" value="ARCHEASE"/>
    <property type="match status" value="1"/>
</dbReference>
<gene>
    <name evidence="6" type="ORF">Anas_07124</name>
</gene>
<dbReference type="InterPro" id="IPR036820">
    <property type="entry name" value="Archease_dom_sf"/>
</dbReference>
<name>A0A5N5SKR7_9CRUS</name>
<sequence length="117" mass="13687">MLALQVQIPDINAKIIHSLRIKLYISQFKQLFHFKLVLQFRVSILRSVQIMNIEESELELPSVKYEYLDHTADVQIHSWGDTLKEAFEQSAVAMYGYMTEIDTVDIKEKQEIEVEQG</sequence>
<keyword evidence="3" id="KW-0479">Metal-binding</keyword>
<evidence type="ECO:0000313" key="6">
    <source>
        <dbReference type="EMBL" id="KAB7494280.1"/>
    </source>
</evidence>
<evidence type="ECO:0000259" key="5">
    <source>
        <dbReference type="Pfam" id="PF01951"/>
    </source>
</evidence>
<evidence type="ECO:0000256" key="1">
    <source>
        <dbReference type="ARBA" id="ARBA00007963"/>
    </source>
</evidence>
<dbReference type="InterPro" id="IPR002804">
    <property type="entry name" value="Archease"/>
</dbReference>
<reference evidence="6 7" key="1">
    <citation type="journal article" date="2019" name="PLoS Biol.">
        <title>Sex chromosomes control vertical transmission of feminizing Wolbachia symbionts in an isopod.</title>
        <authorList>
            <person name="Becking T."/>
            <person name="Chebbi M.A."/>
            <person name="Giraud I."/>
            <person name="Moumen B."/>
            <person name="Laverre T."/>
            <person name="Caubet Y."/>
            <person name="Peccoud J."/>
            <person name="Gilbert C."/>
            <person name="Cordaux R."/>
        </authorList>
    </citation>
    <scope>NUCLEOTIDE SEQUENCE [LARGE SCALE GENOMIC DNA]</scope>
    <source>
        <strain evidence="6">ANa2</strain>
        <tissue evidence="6">Whole body excluding digestive tract and cuticle</tissue>
    </source>
</reference>
<comment type="similarity">
    <text evidence="1">Belongs to the archease family.</text>
</comment>
<keyword evidence="2" id="KW-0819">tRNA processing</keyword>
<feature type="domain" description="Archease" evidence="5">
    <location>
        <begin position="65"/>
        <end position="116"/>
    </location>
</feature>
<dbReference type="PANTHER" id="PTHR12682:SF11">
    <property type="entry name" value="PROTEIN ARCHEASE"/>
    <property type="match status" value="1"/>
</dbReference>
<accession>A0A5N5SKR7</accession>
<evidence type="ECO:0000256" key="3">
    <source>
        <dbReference type="ARBA" id="ARBA00022723"/>
    </source>
</evidence>
<keyword evidence="4" id="KW-0106">Calcium</keyword>
<dbReference type="AlphaFoldDB" id="A0A5N5SKR7"/>
<evidence type="ECO:0000256" key="2">
    <source>
        <dbReference type="ARBA" id="ARBA00022694"/>
    </source>
</evidence>
<protein>
    <submittedName>
        <fullName evidence="6">Protein archease-like</fullName>
    </submittedName>
</protein>
<dbReference type="Proteomes" id="UP000326759">
    <property type="component" value="Unassembled WGS sequence"/>
</dbReference>
<dbReference type="EMBL" id="SEYY01024244">
    <property type="protein sequence ID" value="KAB7494280.1"/>
    <property type="molecule type" value="Genomic_DNA"/>
</dbReference>
<proteinExistence type="inferred from homology"/>
<evidence type="ECO:0000313" key="7">
    <source>
        <dbReference type="Proteomes" id="UP000326759"/>
    </source>
</evidence>
<dbReference type="OrthoDB" id="2190767at2759"/>
<dbReference type="InterPro" id="IPR023572">
    <property type="entry name" value="Archease_dom"/>
</dbReference>
<dbReference type="Gene3D" id="3.55.10.10">
    <property type="entry name" value="Archease domain"/>
    <property type="match status" value="1"/>
</dbReference>
<evidence type="ECO:0000256" key="4">
    <source>
        <dbReference type="ARBA" id="ARBA00022837"/>
    </source>
</evidence>
<organism evidence="6 7">
    <name type="scientific">Armadillidium nasatum</name>
    <dbReference type="NCBI Taxonomy" id="96803"/>
    <lineage>
        <taxon>Eukaryota</taxon>
        <taxon>Metazoa</taxon>
        <taxon>Ecdysozoa</taxon>
        <taxon>Arthropoda</taxon>
        <taxon>Crustacea</taxon>
        <taxon>Multicrustacea</taxon>
        <taxon>Malacostraca</taxon>
        <taxon>Eumalacostraca</taxon>
        <taxon>Peracarida</taxon>
        <taxon>Isopoda</taxon>
        <taxon>Oniscidea</taxon>
        <taxon>Crinocheta</taxon>
        <taxon>Armadillidiidae</taxon>
        <taxon>Armadillidium</taxon>
    </lineage>
</organism>
<keyword evidence="7" id="KW-1185">Reference proteome</keyword>
<comment type="caution">
    <text evidence="6">The sequence shown here is derived from an EMBL/GenBank/DDBJ whole genome shotgun (WGS) entry which is preliminary data.</text>
</comment>
<dbReference type="SUPFAM" id="SSF69819">
    <property type="entry name" value="MTH1598-like"/>
    <property type="match status" value="1"/>
</dbReference>
<dbReference type="GO" id="GO:0072669">
    <property type="term" value="C:tRNA-splicing ligase complex"/>
    <property type="evidence" value="ECO:0007669"/>
    <property type="project" value="TreeGrafter"/>
</dbReference>
<dbReference type="GO" id="GO:0006388">
    <property type="term" value="P:tRNA splicing, via endonucleolytic cleavage and ligation"/>
    <property type="evidence" value="ECO:0007669"/>
    <property type="project" value="TreeGrafter"/>
</dbReference>
<dbReference type="GO" id="GO:0046872">
    <property type="term" value="F:metal ion binding"/>
    <property type="evidence" value="ECO:0007669"/>
    <property type="project" value="UniProtKB-KW"/>
</dbReference>